<dbReference type="AlphaFoldDB" id="A0A509MGU9"/>
<evidence type="ECO:0000256" key="9">
    <source>
        <dbReference type="ARBA" id="ARBA00023029"/>
    </source>
</evidence>
<dbReference type="InterPro" id="IPR001241">
    <property type="entry name" value="Topo_IIA"/>
</dbReference>
<dbReference type="PRINTS" id="PR01159">
    <property type="entry name" value="DNAGYRASEB"/>
</dbReference>
<feature type="compositionally biased region" description="Basic residues" evidence="12">
    <location>
        <begin position="455"/>
        <end position="467"/>
    </location>
</feature>
<dbReference type="GO" id="GO:0034335">
    <property type="term" value="F:DNA negative supercoiling activity"/>
    <property type="evidence" value="ECO:0007669"/>
    <property type="project" value="UniProtKB-ARBA"/>
</dbReference>
<dbReference type="PROSITE" id="PS50880">
    <property type="entry name" value="TOPRIM"/>
    <property type="match status" value="1"/>
</dbReference>
<evidence type="ECO:0000256" key="5">
    <source>
        <dbReference type="ARBA" id="ARBA00022723"/>
    </source>
</evidence>
<dbReference type="PANTHER" id="PTHR45866">
    <property type="entry name" value="DNA GYRASE/TOPOISOMERASE SUBUNIT B"/>
    <property type="match status" value="1"/>
</dbReference>
<organism evidence="14 15">
    <name type="scientific">Propionibacterium freudenreichii</name>
    <dbReference type="NCBI Taxonomy" id="1744"/>
    <lineage>
        <taxon>Bacteria</taxon>
        <taxon>Bacillati</taxon>
        <taxon>Actinomycetota</taxon>
        <taxon>Actinomycetes</taxon>
        <taxon>Propionibacteriales</taxon>
        <taxon>Propionibacteriaceae</taxon>
        <taxon>Propionibacterium</taxon>
    </lineage>
</organism>
<evidence type="ECO:0000256" key="10">
    <source>
        <dbReference type="ARBA" id="ARBA00023125"/>
    </source>
</evidence>
<dbReference type="InterPro" id="IPR002288">
    <property type="entry name" value="DNA_gyrase_B_C"/>
</dbReference>
<proteinExistence type="inferred from homology"/>
<feature type="region of interest" description="Disordered" evidence="12">
    <location>
        <begin position="1"/>
        <end position="34"/>
    </location>
</feature>
<dbReference type="Pfam" id="PF00204">
    <property type="entry name" value="DNA_gyraseB"/>
    <property type="match status" value="1"/>
</dbReference>
<evidence type="ECO:0000256" key="2">
    <source>
        <dbReference type="ARBA" id="ARBA00001946"/>
    </source>
</evidence>
<evidence type="ECO:0000256" key="7">
    <source>
        <dbReference type="ARBA" id="ARBA00022840"/>
    </source>
</evidence>
<evidence type="ECO:0000313" key="14">
    <source>
        <dbReference type="EMBL" id="SCQ77999.1"/>
    </source>
</evidence>
<dbReference type="PANTHER" id="PTHR45866:SF1">
    <property type="entry name" value="DNA GYRASE SUBUNIT B, MITOCHONDRIAL"/>
    <property type="match status" value="1"/>
</dbReference>
<keyword evidence="5" id="KW-0479">Metal-binding</keyword>
<keyword evidence="7" id="KW-0067">ATP-binding</keyword>
<dbReference type="EMBL" id="LT618793">
    <property type="protein sequence ID" value="SCQ77999.1"/>
    <property type="molecule type" value="Genomic_DNA"/>
</dbReference>
<dbReference type="InterPro" id="IPR013506">
    <property type="entry name" value="Topo_IIA_bsu_dom2"/>
</dbReference>
<feature type="region of interest" description="Disordered" evidence="12">
    <location>
        <begin position="454"/>
        <end position="482"/>
    </location>
</feature>
<evidence type="ECO:0000256" key="3">
    <source>
        <dbReference type="ARBA" id="ARBA00010708"/>
    </source>
</evidence>
<keyword evidence="9" id="KW-0799">Topoisomerase</keyword>
<dbReference type="SUPFAM" id="SSF56719">
    <property type="entry name" value="Type II DNA topoisomerase"/>
    <property type="match status" value="1"/>
</dbReference>
<dbReference type="Pfam" id="PF01751">
    <property type="entry name" value="Toprim"/>
    <property type="match status" value="1"/>
</dbReference>
<dbReference type="Gene3D" id="3.30.565.10">
    <property type="entry name" value="Histidine kinase-like ATPase, C-terminal domain"/>
    <property type="match status" value="1"/>
</dbReference>
<dbReference type="GO" id="GO:0005524">
    <property type="term" value="F:ATP binding"/>
    <property type="evidence" value="ECO:0007669"/>
    <property type="project" value="UniProtKB-KW"/>
</dbReference>
<dbReference type="GO" id="GO:0046872">
    <property type="term" value="F:metal ion binding"/>
    <property type="evidence" value="ECO:0007669"/>
    <property type="project" value="UniProtKB-KW"/>
</dbReference>
<name>A0A509MGU9_9ACTN</name>
<keyword evidence="8" id="KW-0460">Magnesium</keyword>
<dbReference type="CDD" id="cd16928">
    <property type="entry name" value="HATPase_GyrB-like"/>
    <property type="match status" value="1"/>
</dbReference>
<dbReference type="Pfam" id="PF00986">
    <property type="entry name" value="DNA_gyraseB_C"/>
    <property type="match status" value="1"/>
</dbReference>
<protein>
    <recommendedName>
        <fullName evidence="4">DNA topoisomerase (ATP-hydrolyzing)</fullName>
        <ecNumber evidence="4">5.6.2.2</ecNumber>
    </recommendedName>
</protein>
<dbReference type="Pfam" id="PF02518">
    <property type="entry name" value="HATPase_c"/>
    <property type="match status" value="1"/>
</dbReference>
<evidence type="ECO:0000259" key="13">
    <source>
        <dbReference type="PROSITE" id="PS50880"/>
    </source>
</evidence>
<keyword evidence="10" id="KW-0238">DNA-binding</keyword>
<dbReference type="InterPro" id="IPR000565">
    <property type="entry name" value="Topo_IIA_B"/>
</dbReference>
<sequence>MPDSQSTASQSTASQSTASQSTAKKSAPGKAAQAGREYEAKNLLVLEGLEAVRKRPAMYIGSTDTRGLMHCLWEIIDNAVDEALAGFGRHIDVRLNADGSIHVADAGRGIPVDIEPRTHLTGVEVVFTKLHAGGKFGAGSYTATGGLHGVGASVVNALSSRLDVEVDRNGHTWAMSFQRGKPGVFDGPGPSAGFTPGSGLRKTGRTAKGVTGTRVTYWPDRQIFLKQAQLSAEQLLDRARQTSFLVPGLRITVNDDRGEEPVETTFQHEGGISEFVDFLSVGEPITDVLRLQGSDHFVETVPELDENGAMTPTDVDRRLDVDVAVRWSNNFDTVERSFVNIIATPKGGTHVQGFERGLVRAFAAGLEGTRLLKSGEEVIKDDVLEGMTAVVTVRLPEPQFEGQTKEVLGTPPVTRLVARIVESELTEFLKSTKAATRAQARLAMEKAVNASRTRLAARAHRENQRRKNALESSSMPPKLKDCRNADGERSELFIVEGDSALGTALRARNSEFQALLPIRGKILNVQKASVGDMLKNAECASIIQVVGAGSGKTFDVDQARYGKIIFMADADSDGAHIRCLLATLFFRYMRPMVEAGRIFSAVPPLHRFELTNPKKGMEKYIYTYSDPEYQRKAAELTKKGIHFKEPQRYKGLGEMDADQLADTTMNPRHRLLRRITVDDAAGAADVFELLMGNNVAPRKEFIVEGAYQLDEDRIDV</sequence>
<dbReference type="Gene3D" id="3.30.230.10">
    <property type="match status" value="1"/>
</dbReference>
<accession>A0A509MGU9</accession>
<dbReference type="SMART" id="SM00433">
    <property type="entry name" value="TOP2c"/>
    <property type="match status" value="1"/>
</dbReference>
<dbReference type="InterPro" id="IPR018522">
    <property type="entry name" value="TopoIIA_CS"/>
</dbReference>
<dbReference type="Gene3D" id="3.40.50.670">
    <property type="match status" value="1"/>
</dbReference>
<dbReference type="Proteomes" id="UP000250080">
    <property type="component" value="Chromosome I"/>
</dbReference>
<keyword evidence="6" id="KW-0547">Nucleotide-binding</keyword>
<dbReference type="InterPro" id="IPR013759">
    <property type="entry name" value="Topo_IIA_B_C"/>
</dbReference>
<evidence type="ECO:0000256" key="8">
    <source>
        <dbReference type="ARBA" id="ARBA00022842"/>
    </source>
</evidence>
<dbReference type="InterPro" id="IPR036890">
    <property type="entry name" value="HATPase_C_sf"/>
</dbReference>
<dbReference type="SMART" id="SM00387">
    <property type="entry name" value="HATPase_c"/>
    <property type="match status" value="1"/>
</dbReference>
<gene>
    <name evidence="14" type="ORF">PFR_JS23_968</name>
</gene>
<feature type="compositionally biased region" description="Low complexity" evidence="12">
    <location>
        <begin position="1"/>
        <end position="26"/>
    </location>
</feature>
<dbReference type="PRINTS" id="PR00418">
    <property type="entry name" value="TPI2FAMILY"/>
</dbReference>
<evidence type="ECO:0000256" key="4">
    <source>
        <dbReference type="ARBA" id="ARBA00012895"/>
    </source>
</evidence>
<comment type="cofactor">
    <cofactor evidence="2">
        <name>Mg(2+)</name>
        <dbReference type="ChEBI" id="CHEBI:18420"/>
    </cofactor>
</comment>
<dbReference type="GO" id="GO:0003677">
    <property type="term" value="F:DNA binding"/>
    <property type="evidence" value="ECO:0007669"/>
    <property type="project" value="UniProtKB-KW"/>
</dbReference>
<evidence type="ECO:0000256" key="6">
    <source>
        <dbReference type="ARBA" id="ARBA00022741"/>
    </source>
</evidence>
<keyword evidence="11" id="KW-0413">Isomerase</keyword>
<evidence type="ECO:0000256" key="11">
    <source>
        <dbReference type="ARBA" id="ARBA00023235"/>
    </source>
</evidence>
<dbReference type="InterPro" id="IPR013760">
    <property type="entry name" value="Topo_IIA-like_dom_sf"/>
</dbReference>
<comment type="catalytic activity">
    <reaction evidence="1">
        <text>ATP-dependent breakage, passage and rejoining of double-stranded DNA.</text>
        <dbReference type="EC" id="5.6.2.2"/>
    </reaction>
</comment>
<dbReference type="GO" id="GO:0006265">
    <property type="term" value="P:DNA topological change"/>
    <property type="evidence" value="ECO:0007669"/>
    <property type="project" value="InterPro"/>
</dbReference>
<evidence type="ECO:0000256" key="1">
    <source>
        <dbReference type="ARBA" id="ARBA00000185"/>
    </source>
</evidence>
<dbReference type="SUPFAM" id="SSF54211">
    <property type="entry name" value="Ribosomal protein S5 domain 2-like"/>
    <property type="match status" value="1"/>
</dbReference>
<dbReference type="InterPro" id="IPR003594">
    <property type="entry name" value="HATPase_dom"/>
</dbReference>
<evidence type="ECO:0000313" key="15">
    <source>
        <dbReference type="Proteomes" id="UP000250080"/>
    </source>
</evidence>
<evidence type="ECO:0000256" key="12">
    <source>
        <dbReference type="SAM" id="MobiDB-lite"/>
    </source>
</evidence>
<feature type="domain" description="Toprim" evidence="13">
    <location>
        <begin position="490"/>
        <end position="604"/>
    </location>
</feature>
<dbReference type="InterPro" id="IPR006171">
    <property type="entry name" value="TOPRIM_dom"/>
</dbReference>
<dbReference type="InterPro" id="IPR014721">
    <property type="entry name" value="Ribsml_uS5_D2-typ_fold_subgr"/>
</dbReference>
<dbReference type="PROSITE" id="PS00177">
    <property type="entry name" value="TOPOISOMERASE_II"/>
    <property type="match status" value="1"/>
</dbReference>
<dbReference type="SUPFAM" id="SSF55874">
    <property type="entry name" value="ATPase domain of HSP90 chaperone/DNA topoisomerase II/histidine kinase"/>
    <property type="match status" value="1"/>
</dbReference>
<dbReference type="EC" id="5.6.2.2" evidence="4"/>
<dbReference type="InterPro" id="IPR020568">
    <property type="entry name" value="Ribosomal_Su5_D2-typ_SF"/>
</dbReference>
<comment type="similarity">
    <text evidence="3">Belongs to the type II topoisomerase GyrB family.</text>
</comment>
<dbReference type="FunFam" id="3.30.565.10:FF:000088">
    <property type="entry name" value="DNA topoisomerase (ATP-hydrolyzing)"/>
    <property type="match status" value="1"/>
</dbReference>
<dbReference type="CDD" id="cd00822">
    <property type="entry name" value="TopoII_Trans_DNA_gyrase"/>
    <property type="match status" value="1"/>
</dbReference>
<reference evidence="14 15" key="1">
    <citation type="submission" date="2016-09" db="EMBL/GenBank/DDBJ databases">
        <authorList>
            <person name="Laine KS P."/>
        </authorList>
    </citation>
    <scope>NUCLEOTIDE SEQUENCE [LARGE SCALE GENOMIC DNA]</scope>
    <source>
        <strain evidence="14">PFRJS-23</strain>
    </source>
</reference>